<dbReference type="Pfam" id="PF07833">
    <property type="entry name" value="Cu_amine_oxidN1"/>
    <property type="match status" value="2"/>
</dbReference>
<dbReference type="PANTHER" id="PTHR36842:SF1">
    <property type="entry name" value="PROTEIN TOLB"/>
    <property type="match status" value="1"/>
</dbReference>
<dbReference type="RefSeq" id="WP_151701811.1">
    <property type="nucleotide sequence ID" value="NZ_CP031223.1"/>
</dbReference>
<dbReference type="EMBL" id="CP031223">
    <property type="protein sequence ID" value="QFG00945.1"/>
    <property type="molecule type" value="Genomic_DNA"/>
</dbReference>
<feature type="chain" id="PRO_5039651134" description="Copper amine oxidase-like N-terminal domain-containing protein" evidence="1">
    <location>
        <begin position="25"/>
        <end position="592"/>
    </location>
</feature>
<name>A0A5J6SV44_9BACI</name>
<organism evidence="3 4">
    <name type="scientific">Psychrobacillus glaciei</name>
    <dbReference type="NCBI Taxonomy" id="2283160"/>
    <lineage>
        <taxon>Bacteria</taxon>
        <taxon>Bacillati</taxon>
        <taxon>Bacillota</taxon>
        <taxon>Bacilli</taxon>
        <taxon>Bacillales</taxon>
        <taxon>Bacillaceae</taxon>
        <taxon>Psychrobacillus</taxon>
    </lineage>
</organism>
<dbReference type="KEGG" id="psyo:PB01_20300"/>
<keyword evidence="4" id="KW-1185">Reference proteome</keyword>
<dbReference type="PANTHER" id="PTHR36842">
    <property type="entry name" value="PROTEIN TOLB HOMOLOG"/>
    <property type="match status" value="1"/>
</dbReference>
<keyword evidence="1" id="KW-0732">Signal</keyword>
<evidence type="ECO:0000259" key="2">
    <source>
        <dbReference type="Pfam" id="PF07833"/>
    </source>
</evidence>
<gene>
    <name evidence="3" type="ORF">PB01_20300</name>
</gene>
<sequence>MKRKISGLVMATAVLSGSVFTPLAVNHVSASSIQQQQNTQKETIVVNGQEKVISFTQLNKKKLYSVDQLSQIMVATVKYNSKTKTYEVSKNSGKKVNKMDYKVDSANVVVNGKNFKLSTPTKLVGKTLFVEADSFIKTLGGDVLIDKCLLVSVSGTFNLTEKSLKVDGNDKKVKALNVNGKQLYSVQDIAKLFSASTTVNNNEVLVTKKGKTIKLKLSNKAMVVNNKSVNLKENPILVKNVVYAELTDLIKAFEGDILPLPNGFFVSTAGLVSGDTFNPQWIDNDSVLVTNETETESRSLLFNTSSKKELFTVNATELVVSPNGKQAIYSDEYGYVYLVDLVNKKVNGLNVKDDSVKLEFVWSNDSQKIYFLQGDKSEVISFINVTDGSITKIFEDKLTYKTDLRLSMDGKKILYVVGKEGSTSLTEGENPEVDKIDLTGTEQQVYAINLDDVERKAVPVTTSNDNKVFPNFLANGSIVYVSADAESDKLPDVKIINPENAVSTLISSKDIKDLFVTTKGELMILVKESNGYSVIYEWDIVTKKLKNIAQTKLELTSFSVSNDGKSIVATTPGTIGEKLVKFKNGLMETLTK</sequence>
<accession>A0A5J6SV44</accession>
<dbReference type="SUPFAM" id="SSF55383">
    <property type="entry name" value="Copper amine oxidase, domain N"/>
    <property type="match status" value="1"/>
</dbReference>
<dbReference type="SUPFAM" id="SSF82171">
    <property type="entry name" value="DPP6 N-terminal domain-like"/>
    <property type="match status" value="1"/>
</dbReference>
<dbReference type="OrthoDB" id="2768010at2"/>
<dbReference type="AlphaFoldDB" id="A0A5J6SV44"/>
<protein>
    <recommendedName>
        <fullName evidence="2">Copper amine oxidase-like N-terminal domain-containing protein</fullName>
    </recommendedName>
</protein>
<dbReference type="InterPro" id="IPR011042">
    <property type="entry name" value="6-blade_b-propeller_TolB-like"/>
</dbReference>
<evidence type="ECO:0000256" key="1">
    <source>
        <dbReference type="SAM" id="SignalP"/>
    </source>
</evidence>
<dbReference type="Gene3D" id="2.120.10.30">
    <property type="entry name" value="TolB, C-terminal domain"/>
    <property type="match status" value="1"/>
</dbReference>
<reference evidence="3 4" key="1">
    <citation type="submission" date="2018-07" db="EMBL/GenBank/DDBJ databases">
        <title>Complete genome sequence of Psychrobacillus sp. PB01, isolated from iceberg, and comparative genome analysis of Psychrobacillus strains.</title>
        <authorList>
            <person name="Lee P.C."/>
        </authorList>
    </citation>
    <scope>NUCLEOTIDE SEQUENCE [LARGE SCALE GENOMIC DNA]</scope>
    <source>
        <strain evidence="3 4">PB01</strain>
    </source>
</reference>
<evidence type="ECO:0000313" key="3">
    <source>
        <dbReference type="EMBL" id="QFG00945.1"/>
    </source>
</evidence>
<dbReference type="InterPro" id="IPR012854">
    <property type="entry name" value="Cu_amine_oxidase-like_N"/>
</dbReference>
<feature type="domain" description="Copper amine oxidase-like N-terminal" evidence="2">
    <location>
        <begin position="166"/>
        <end position="255"/>
    </location>
</feature>
<feature type="domain" description="Copper amine oxidase-like N-terminal" evidence="2">
    <location>
        <begin position="46"/>
        <end position="146"/>
    </location>
</feature>
<proteinExistence type="predicted"/>
<feature type="signal peptide" evidence="1">
    <location>
        <begin position="1"/>
        <end position="24"/>
    </location>
</feature>
<dbReference type="InterPro" id="IPR036582">
    <property type="entry name" value="Mao_N_sf"/>
</dbReference>
<evidence type="ECO:0000313" key="4">
    <source>
        <dbReference type="Proteomes" id="UP000325517"/>
    </source>
</evidence>
<dbReference type="Gene3D" id="3.30.457.10">
    <property type="entry name" value="Copper amine oxidase-like, N-terminal domain"/>
    <property type="match status" value="2"/>
</dbReference>
<dbReference type="Proteomes" id="UP000325517">
    <property type="component" value="Chromosome"/>
</dbReference>